<dbReference type="PANTHER" id="PTHR45854:SF3">
    <property type="entry name" value="ARFGAP WITH SH3 DOMAIN, ANK REPEAT AND PH DOMAIN-CONTAINING PROTEIN"/>
    <property type="match status" value="1"/>
</dbReference>
<dbReference type="PANTHER" id="PTHR45854">
    <property type="entry name" value="ASAP FAMILY MEMBER"/>
    <property type="match status" value="1"/>
</dbReference>
<comment type="caution">
    <text evidence="3">The sequence shown here is derived from an EMBL/GenBank/DDBJ whole genome shotgun (WGS) entry which is preliminary data.</text>
</comment>
<organism evidence="3 4">
    <name type="scientific">Timema podura</name>
    <name type="common">Walking stick</name>
    <dbReference type="NCBI Taxonomy" id="61482"/>
    <lineage>
        <taxon>Eukaryota</taxon>
        <taxon>Metazoa</taxon>
        <taxon>Ecdysozoa</taxon>
        <taxon>Arthropoda</taxon>
        <taxon>Hexapoda</taxon>
        <taxon>Insecta</taxon>
        <taxon>Pterygota</taxon>
        <taxon>Neoptera</taxon>
        <taxon>Polyneoptera</taxon>
        <taxon>Phasmatodea</taxon>
        <taxon>Timematodea</taxon>
        <taxon>Timematoidea</taxon>
        <taxon>Timematidae</taxon>
        <taxon>Timema</taxon>
    </lineage>
</organism>
<dbReference type="InterPro" id="IPR043593">
    <property type="entry name" value="ASAP"/>
</dbReference>
<feature type="region of interest" description="Disordered" evidence="2">
    <location>
        <begin position="158"/>
        <end position="188"/>
    </location>
</feature>
<protein>
    <submittedName>
        <fullName evidence="3">Uncharacterized protein</fullName>
    </submittedName>
</protein>
<dbReference type="Gene3D" id="1.20.1270.60">
    <property type="entry name" value="Arfaptin homology (AH) domain/BAR domain"/>
    <property type="match status" value="1"/>
</dbReference>
<sequence>MSDWKPVSFPFVLSQVSDEMTREIKQLLCLPHVLVNEWLERGHKHRSQVTQLASTKLSSGIVPHNPTSQTAYADCPLRLQSSLYDVRVKNESLNPSVDGLNLAQGAHYFQDGLKTIQHFGNYVADLSIKLQKIRQKQDEEKRRLTELRTLLRNAPGLDKEAMNTSGSSDRGTGYSLHQLQGDKQHGVTRTGHLLKKSEGKVRRVWQKRRCQVQAEGFLDICHADETKPPSKTVGSPPALRLSPVSWLLPLLYLWPEGGFGCKRLKVPWDKPKKRKE</sequence>
<dbReference type="InterPro" id="IPR027267">
    <property type="entry name" value="AH/BAR_dom_sf"/>
</dbReference>
<evidence type="ECO:0000256" key="1">
    <source>
        <dbReference type="SAM" id="Coils"/>
    </source>
</evidence>
<dbReference type="Gene3D" id="2.30.29.30">
    <property type="entry name" value="Pleckstrin-homology domain (PH domain)/Phosphotyrosine-binding domain (PTB)"/>
    <property type="match status" value="1"/>
</dbReference>
<gene>
    <name evidence="3" type="ORF">TPAB3V08_LOCUS912</name>
</gene>
<evidence type="ECO:0000313" key="3">
    <source>
        <dbReference type="EMBL" id="CAG2053868.1"/>
    </source>
</evidence>
<evidence type="ECO:0000256" key="2">
    <source>
        <dbReference type="SAM" id="MobiDB-lite"/>
    </source>
</evidence>
<keyword evidence="1" id="KW-0175">Coiled coil</keyword>
<name>A0ABN7NGU6_TIMPD</name>
<accession>A0ABN7NGU6</accession>
<dbReference type="EMBL" id="CAJPIN010000748">
    <property type="protein sequence ID" value="CAG2053868.1"/>
    <property type="molecule type" value="Genomic_DNA"/>
</dbReference>
<keyword evidence="4" id="KW-1185">Reference proteome</keyword>
<evidence type="ECO:0000313" key="4">
    <source>
        <dbReference type="Proteomes" id="UP001153148"/>
    </source>
</evidence>
<dbReference type="Proteomes" id="UP001153148">
    <property type="component" value="Unassembled WGS sequence"/>
</dbReference>
<dbReference type="SUPFAM" id="SSF103657">
    <property type="entry name" value="BAR/IMD domain-like"/>
    <property type="match status" value="1"/>
</dbReference>
<feature type="compositionally biased region" description="Polar residues" evidence="2">
    <location>
        <begin position="162"/>
        <end position="178"/>
    </location>
</feature>
<dbReference type="InterPro" id="IPR011993">
    <property type="entry name" value="PH-like_dom_sf"/>
</dbReference>
<feature type="coiled-coil region" evidence="1">
    <location>
        <begin position="123"/>
        <end position="150"/>
    </location>
</feature>
<reference evidence="3" key="1">
    <citation type="submission" date="2021-03" db="EMBL/GenBank/DDBJ databases">
        <authorList>
            <person name="Tran Van P."/>
        </authorList>
    </citation>
    <scope>NUCLEOTIDE SEQUENCE</scope>
</reference>
<proteinExistence type="predicted"/>